<dbReference type="InParanoid" id="Q9HQR6"/>
<sequence>MRFRTPAGAVRVGEYDPDAEVVAAAGRAFDRASVDVLPPCDPSKVVCVGRNYAAHADERDADVPDRPLLFLKPPTAVAGHGDATPLPPNTRVEHEAELAVVIGTQARNLDAGAAMAAVEGYTVANDVSNRTDQDREQNWVRGKAFDGSCPLGPVVATPDEVPDDATVALDVNGERRQSGSISQFVFDVPTLLAEITAFVTLQPGDVVLTGTPPGVGELTDGDRVAASVEGVGTLEHTVVREPPA</sequence>
<dbReference type="EMBL" id="AE004437">
    <property type="protein sequence ID" value="AAG19447.1"/>
    <property type="molecule type" value="Genomic_DNA"/>
</dbReference>
<dbReference type="GO" id="GO:0018773">
    <property type="term" value="F:acetylpyruvate hydrolase activity"/>
    <property type="evidence" value="ECO:0000318"/>
    <property type="project" value="GO_Central"/>
</dbReference>
<dbReference type="STRING" id="64091.VNG_1037G"/>
<dbReference type="InterPro" id="IPR011234">
    <property type="entry name" value="Fumarylacetoacetase-like_C"/>
</dbReference>
<dbReference type="PANTHER" id="PTHR11820">
    <property type="entry name" value="ACYLPYRUVASE"/>
    <property type="match status" value="1"/>
</dbReference>
<dbReference type="Pfam" id="PF01557">
    <property type="entry name" value="FAA_hydrolase"/>
    <property type="match status" value="1"/>
</dbReference>
<evidence type="ECO:0000313" key="3">
    <source>
        <dbReference type="EMBL" id="AAG19447.1"/>
    </source>
</evidence>
<protein>
    <submittedName>
        <fullName evidence="3">2-hydroxyhepta-2,4-diene-1,7-dioate isomerase</fullName>
    </submittedName>
</protein>
<dbReference type="SUPFAM" id="SSF56529">
    <property type="entry name" value="FAH"/>
    <property type="match status" value="1"/>
</dbReference>
<proteinExistence type="predicted"/>
<gene>
    <name evidence="3" type="primary">hpcE</name>
    <name evidence="3" type="ordered locus">VNG_1037G</name>
</gene>
<dbReference type="PATRIC" id="fig|64091.14.peg.794"/>
<keyword evidence="3" id="KW-0413">Isomerase</keyword>
<evidence type="ECO:0000256" key="1">
    <source>
        <dbReference type="ARBA" id="ARBA00022723"/>
    </source>
</evidence>
<name>Q9HQR6_HALSA</name>
<dbReference type="Proteomes" id="UP000000554">
    <property type="component" value="Chromosome"/>
</dbReference>
<dbReference type="AlphaFoldDB" id="Q9HQR6"/>
<evidence type="ECO:0000259" key="2">
    <source>
        <dbReference type="Pfam" id="PF01557"/>
    </source>
</evidence>
<reference evidence="3 4" key="1">
    <citation type="journal article" date="2000" name="Proc. Natl. Acad. Sci. U.S.A.">
        <title>Genome sequence of Halobacterium species NRC-1.</title>
        <authorList>
            <person name="Ng W.V."/>
            <person name="Kennedy S.P."/>
            <person name="Mahairas G.G."/>
            <person name="Berquist B."/>
            <person name="Pan M."/>
            <person name="Shukla H.D."/>
            <person name="Lasky S.R."/>
            <person name="Baliga N.S."/>
            <person name="Thorsson V."/>
            <person name="Sbrogna J."/>
            <person name="Swartzell S."/>
            <person name="Weir D."/>
            <person name="Hall J."/>
            <person name="Dahl T.A."/>
            <person name="Welti R."/>
            <person name="Goo Y.A."/>
            <person name="Leithauser B."/>
            <person name="Keller K."/>
            <person name="Cruz R."/>
            <person name="Danson M.J."/>
            <person name="Hough D.W."/>
            <person name="Maddocks D.G."/>
            <person name="Jablonski P.E."/>
            <person name="Krebs M.P."/>
            <person name="Angevine C.M."/>
            <person name="Dale H."/>
            <person name="Isenbarger T.A."/>
            <person name="Peck R.F."/>
            <person name="Pohlschroder M."/>
            <person name="Spudich J.L."/>
            <person name="Jung K.W."/>
            <person name="Alam M."/>
            <person name="Freitas T."/>
            <person name="Hou S."/>
            <person name="Daniels C.J."/>
            <person name="Dennis P.P."/>
            <person name="Omer A.D."/>
            <person name="Ebhardt H."/>
            <person name="Lowe T.M."/>
            <person name="Liang P."/>
            <person name="Riley M."/>
            <person name="Hood L."/>
            <person name="DasSarma S."/>
        </authorList>
    </citation>
    <scope>NUCLEOTIDE SEQUENCE [LARGE SCALE GENOMIC DNA]</scope>
    <source>
        <strain evidence="4">ATCC 700922 / JCM 11081 / NRC-1</strain>
    </source>
</reference>
<dbReference type="HOGENOM" id="CLU_028458_4_2_2"/>
<dbReference type="PaxDb" id="64091-VNG_1037G"/>
<dbReference type="PIR" id="C84260">
    <property type="entry name" value="C84260"/>
</dbReference>
<dbReference type="FunFam" id="3.90.850.10:FF:000033">
    <property type="match status" value="1"/>
</dbReference>
<keyword evidence="1" id="KW-0479">Metal-binding</keyword>
<dbReference type="FunCoup" id="Q9HQR6">
    <property type="interactions" value="67"/>
</dbReference>
<evidence type="ECO:0000313" key="4">
    <source>
        <dbReference type="Proteomes" id="UP000000554"/>
    </source>
</evidence>
<dbReference type="GO" id="GO:0016853">
    <property type="term" value="F:isomerase activity"/>
    <property type="evidence" value="ECO:0007669"/>
    <property type="project" value="UniProtKB-KW"/>
</dbReference>
<dbReference type="GO" id="GO:0046872">
    <property type="term" value="F:metal ion binding"/>
    <property type="evidence" value="ECO:0007669"/>
    <property type="project" value="UniProtKB-KW"/>
</dbReference>
<dbReference type="Gene3D" id="3.90.850.10">
    <property type="entry name" value="Fumarylacetoacetase-like, C-terminal domain"/>
    <property type="match status" value="1"/>
</dbReference>
<dbReference type="InterPro" id="IPR036663">
    <property type="entry name" value="Fumarylacetoacetase_C_sf"/>
</dbReference>
<feature type="domain" description="Fumarylacetoacetase-like C-terminal" evidence="2">
    <location>
        <begin position="44"/>
        <end position="239"/>
    </location>
</feature>
<keyword evidence="4" id="KW-1185">Reference proteome</keyword>
<organism evidence="3 4">
    <name type="scientific">Halobacterium salinarum (strain ATCC 700922 / JCM 11081 / NRC-1)</name>
    <name type="common">Halobacterium halobium</name>
    <dbReference type="NCBI Taxonomy" id="64091"/>
    <lineage>
        <taxon>Archaea</taxon>
        <taxon>Methanobacteriati</taxon>
        <taxon>Methanobacteriota</taxon>
        <taxon>Stenosarchaea group</taxon>
        <taxon>Halobacteria</taxon>
        <taxon>Halobacteriales</taxon>
        <taxon>Halobacteriaceae</taxon>
        <taxon>Halobacterium</taxon>
        <taxon>Halobacterium salinarum NRC-34001</taxon>
    </lineage>
</organism>
<dbReference type="KEGG" id="hal:VNG_1037G"/>
<accession>Q9HQR6</accession>
<dbReference type="PANTHER" id="PTHR11820:SF7">
    <property type="entry name" value="ACYLPYRUVASE FAHD1, MITOCHONDRIAL"/>
    <property type="match status" value="1"/>
</dbReference>